<dbReference type="PANTHER" id="PTHR46401:SF2">
    <property type="entry name" value="GLYCOSYLTRANSFERASE WBBK-RELATED"/>
    <property type="match status" value="1"/>
</dbReference>
<sequence>MKLLVNMSVVGTKSTGLGVYATHCADAITRMFDADIVAPAGYLGQGRVVSTSPDNILLGAGKLAPVRRLLWARRFQQPNDRLLYSPTHLAFPNSKQQILTVHDLISVRLPKNHPLQSLYFKHILPPQLAVARAVFTVSETTRLDIHEEYGVPLDDIHVVPNGVDTTKFYPSSAPKENFLLVVGASYFHKNVQEIIQNAKFWKDDYSLVIVSSRGKYREYLGELIKNAGLVGRVKIIPYAENAELLRLYQTCAAFVYPSMWEGFGIPPLEALACGARVIVSDIPVLREVLGTSASYVRLGDEASWEAAFALLRSSEPKVSLNVATPPVKKYTWENSAAQLVQALLKVEPMLERLVVSR</sequence>
<dbReference type="PANTHER" id="PTHR46401">
    <property type="entry name" value="GLYCOSYLTRANSFERASE WBBK-RELATED"/>
    <property type="match status" value="1"/>
</dbReference>
<proteinExistence type="predicted"/>
<reference evidence="4 5" key="1">
    <citation type="submission" date="2017-01" db="EMBL/GenBank/DDBJ databases">
        <authorList>
            <person name="Mah S.A."/>
            <person name="Swanson W.J."/>
            <person name="Moy G.W."/>
            <person name="Vacquier V.D."/>
        </authorList>
    </citation>
    <scope>NUCLEOTIDE SEQUENCE [LARGE SCALE GENOMIC DNA]</scope>
    <source>
        <strain evidence="4 5">DCY110</strain>
    </source>
</reference>
<dbReference type="OrthoDB" id="570545at2"/>
<dbReference type="Pfam" id="PF00534">
    <property type="entry name" value="Glycos_transf_1"/>
    <property type="match status" value="1"/>
</dbReference>
<dbReference type="Proteomes" id="UP000186609">
    <property type="component" value="Chromosome"/>
</dbReference>
<evidence type="ECO:0000313" key="4">
    <source>
        <dbReference type="EMBL" id="APW37490.1"/>
    </source>
</evidence>
<dbReference type="InterPro" id="IPR028098">
    <property type="entry name" value="Glyco_trans_4-like_N"/>
</dbReference>
<accession>A0A1P8JUP1</accession>
<feature type="domain" description="Glycosyltransferase subfamily 4-like N-terminal" evidence="3">
    <location>
        <begin position="16"/>
        <end position="166"/>
    </location>
</feature>
<dbReference type="Pfam" id="PF13439">
    <property type="entry name" value="Glyco_transf_4"/>
    <property type="match status" value="1"/>
</dbReference>
<dbReference type="EMBL" id="CP019236">
    <property type="protein sequence ID" value="APW37490.1"/>
    <property type="molecule type" value="Genomic_DNA"/>
</dbReference>
<evidence type="ECO:0000259" key="2">
    <source>
        <dbReference type="Pfam" id="PF00534"/>
    </source>
</evidence>
<dbReference type="SUPFAM" id="SSF53756">
    <property type="entry name" value="UDP-Glycosyltransferase/glycogen phosphorylase"/>
    <property type="match status" value="1"/>
</dbReference>
<dbReference type="AlphaFoldDB" id="A0A1P8JUP1"/>
<dbReference type="KEGG" id="rhy:RD110_10055"/>
<dbReference type="GO" id="GO:0016757">
    <property type="term" value="F:glycosyltransferase activity"/>
    <property type="evidence" value="ECO:0007669"/>
    <property type="project" value="InterPro"/>
</dbReference>
<feature type="domain" description="Glycosyl transferase family 1" evidence="2">
    <location>
        <begin position="172"/>
        <end position="291"/>
    </location>
</feature>
<dbReference type="CDD" id="cd03809">
    <property type="entry name" value="GT4_MtfB-like"/>
    <property type="match status" value="1"/>
</dbReference>
<protein>
    <recommendedName>
        <fullName evidence="6">Glycosyl transferase family 1</fullName>
    </recommendedName>
</protein>
<evidence type="ECO:0000259" key="3">
    <source>
        <dbReference type="Pfam" id="PF13439"/>
    </source>
</evidence>
<keyword evidence="5" id="KW-1185">Reference proteome</keyword>
<gene>
    <name evidence="4" type="ORF">RD110_10055</name>
</gene>
<evidence type="ECO:0000313" key="5">
    <source>
        <dbReference type="Proteomes" id="UP000186609"/>
    </source>
</evidence>
<evidence type="ECO:0000256" key="1">
    <source>
        <dbReference type="ARBA" id="ARBA00022679"/>
    </source>
</evidence>
<dbReference type="InterPro" id="IPR001296">
    <property type="entry name" value="Glyco_trans_1"/>
</dbReference>
<keyword evidence="1" id="KW-0808">Transferase</keyword>
<organism evidence="4 5">
    <name type="scientific">Rhodoferax koreensis</name>
    <dbReference type="NCBI Taxonomy" id="1842727"/>
    <lineage>
        <taxon>Bacteria</taxon>
        <taxon>Pseudomonadati</taxon>
        <taxon>Pseudomonadota</taxon>
        <taxon>Betaproteobacteria</taxon>
        <taxon>Burkholderiales</taxon>
        <taxon>Comamonadaceae</taxon>
        <taxon>Rhodoferax</taxon>
    </lineage>
</organism>
<dbReference type="STRING" id="1842727.RD110_10055"/>
<evidence type="ECO:0008006" key="6">
    <source>
        <dbReference type="Google" id="ProtNLM"/>
    </source>
</evidence>
<name>A0A1P8JUP1_9BURK</name>
<dbReference type="Gene3D" id="3.40.50.2000">
    <property type="entry name" value="Glycogen Phosphorylase B"/>
    <property type="match status" value="2"/>
</dbReference>
<dbReference type="RefSeq" id="WP_076199061.1">
    <property type="nucleotide sequence ID" value="NZ_CP019236.1"/>
</dbReference>